<reference evidence="1 2" key="1">
    <citation type="submission" date="2018-09" db="EMBL/GenBank/DDBJ databases">
        <title>Complete genome sequence of Euzebya sp. DY32-46 isolated from seawater of Pacific Ocean.</title>
        <authorList>
            <person name="Xu L."/>
            <person name="Wu Y.-H."/>
            <person name="Xu X.-W."/>
        </authorList>
    </citation>
    <scope>NUCLEOTIDE SEQUENCE [LARGE SCALE GENOMIC DNA]</scope>
    <source>
        <strain evidence="1 2">DY32-46</strain>
        <plasmid evidence="2">pedy32-46i</plasmid>
    </source>
</reference>
<dbReference type="EMBL" id="CP031166">
    <property type="protein sequence ID" value="AXV10120.1"/>
    <property type="molecule type" value="Genomic_DNA"/>
</dbReference>
<organism evidence="1 2">
    <name type="scientific">Euzebya pacifica</name>
    <dbReference type="NCBI Taxonomy" id="1608957"/>
    <lineage>
        <taxon>Bacteria</taxon>
        <taxon>Bacillati</taxon>
        <taxon>Actinomycetota</taxon>
        <taxon>Nitriliruptoria</taxon>
        <taxon>Euzebyales</taxon>
    </lineage>
</organism>
<proteinExistence type="predicted"/>
<evidence type="ECO:0000313" key="1">
    <source>
        <dbReference type="EMBL" id="AXV10120.1"/>
    </source>
</evidence>
<keyword evidence="1" id="KW-0614">Plasmid</keyword>
<gene>
    <name evidence="1" type="ORF">DVS28_b0350</name>
</gene>
<geneLocation type="plasmid" evidence="2">
    <name>pedy32-46i</name>
</geneLocation>
<accession>A0A346Y6M3</accession>
<dbReference type="Proteomes" id="UP000264006">
    <property type="component" value="Plasmid pEDY32-46I"/>
</dbReference>
<dbReference type="KEGG" id="euz:DVS28_b0350"/>
<name>A0A346Y6M3_9ACTN</name>
<evidence type="ECO:0000313" key="2">
    <source>
        <dbReference type="Proteomes" id="UP000264006"/>
    </source>
</evidence>
<protein>
    <submittedName>
        <fullName evidence="1">Uncharacterized protein</fullName>
    </submittedName>
</protein>
<sequence>MIGAIGGSGFVWKAVQDDWWRPRPDPDPDGFTEPLAGGFLAMAARETTRAHTLFGQALEGVRGTGPRTAEMFGGLAELGRAICRQDATAVNNRAADRAAMWAKFVADDSEFDARIDTIDYYGLGFLAVARDWKLDITDNPAMPPGLISPFGAAESAWAAFLASGEMRSYTDRT</sequence>
<dbReference type="AlphaFoldDB" id="A0A346Y6M3"/>
<keyword evidence="2" id="KW-1185">Reference proteome</keyword>